<feature type="active site" description="Proton acceptor" evidence="4 5">
    <location>
        <position position="361"/>
    </location>
</feature>
<dbReference type="GO" id="GO:0008295">
    <property type="term" value="P:spermidine biosynthetic process"/>
    <property type="evidence" value="ECO:0007669"/>
    <property type="project" value="UniProtKB-UniRule"/>
</dbReference>
<dbReference type="InterPro" id="IPR030374">
    <property type="entry name" value="PABS"/>
</dbReference>
<dbReference type="PANTHER" id="PTHR43317">
    <property type="entry name" value="THERMOSPERMINE SYNTHASE ACAULIS5"/>
    <property type="match status" value="1"/>
</dbReference>
<keyword evidence="4" id="KW-0745">Spermidine biosynthesis</keyword>
<dbReference type="PROSITE" id="PS51006">
    <property type="entry name" value="PABS_2"/>
    <property type="match status" value="1"/>
</dbReference>
<feature type="transmembrane region" description="Helical" evidence="4">
    <location>
        <begin position="60"/>
        <end position="84"/>
    </location>
</feature>
<comment type="similarity">
    <text evidence="1 4">Belongs to the spermidine/spermine synthase family.</text>
</comment>
<dbReference type="PROSITE" id="PS01330">
    <property type="entry name" value="PABS_1"/>
    <property type="match status" value="1"/>
</dbReference>
<protein>
    <recommendedName>
        <fullName evidence="4">Polyamine aminopropyltransferase</fullName>
    </recommendedName>
    <alternativeName>
        <fullName evidence="4">Putrescine aminopropyltransferase</fullName>
        <shortName evidence="4">PAPT</shortName>
    </alternativeName>
    <alternativeName>
        <fullName evidence="4">Spermidine synthase</fullName>
        <shortName evidence="4">SPDS</shortName>
        <shortName evidence="4">SPDSY</shortName>
        <ecNumber evidence="4">2.5.1.16</ecNumber>
    </alternativeName>
</protein>
<feature type="transmembrane region" description="Helical" evidence="4">
    <location>
        <begin position="29"/>
        <end position="48"/>
    </location>
</feature>
<sequence>MFVCAACGLVYELALVALGSYLIGDTVGQASIVVSLMVFAMGVGALAAKPLQRRAAVSFAVVELVLALLGGLSVLLLYAAFAWLSLYTPALIVMALVLGALIGAEIPLLMVLLQRIRRQDAGSAVADLFAADYVGALLGGLAFPFVLLPVFGQIEGALLVGIVNALAGLGLVLTVFRAELGRRAKAALILAAVAVGGVLTGAYLLAEDFEVTARQALYADPVVHAERTPYQDIVVTEAVSLTGNRDVRLFLNGDLQFSSVDEYRYHEAMVHPAMSGPKRDNVLVLGGGDGLALREVLRYPDVKSVTLVELDPAVVALARTDPRLSELNRHAFDDPRVAVRTEDAFGWLRSNTDRYDVVLVDMPDADSTATAKLYSVEFYGLVDRAMADHGRMVVQAGSPFFAPKAFWCVETTLRAAGVHSVAYQVSVPAFGEWGFHLGARGGVPALTLPPGMPLRSLDQASLAVAATFPPDRRRPADLPASTLMNPVILGFAREEWTNY</sequence>
<dbReference type="CDD" id="cd02440">
    <property type="entry name" value="AdoMet_MTases"/>
    <property type="match status" value="1"/>
</dbReference>
<dbReference type="SUPFAM" id="SSF103473">
    <property type="entry name" value="MFS general substrate transporter"/>
    <property type="match status" value="1"/>
</dbReference>
<evidence type="ECO:0000256" key="5">
    <source>
        <dbReference type="PROSITE-ProRule" id="PRU00354"/>
    </source>
</evidence>
<feature type="binding site" evidence="4">
    <location>
        <position position="309"/>
    </location>
    <ligand>
        <name>S-methyl-5'-thioadenosine</name>
        <dbReference type="ChEBI" id="CHEBI:17509"/>
    </ligand>
</feature>
<keyword evidence="4" id="KW-0812">Transmembrane</keyword>
<dbReference type="AlphaFoldDB" id="A0A1G6Z000"/>
<dbReference type="NCBIfam" id="NF002956">
    <property type="entry name" value="PRK03612.1"/>
    <property type="match status" value="1"/>
</dbReference>
<feature type="binding site" evidence="4">
    <location>
        <position position="231"/>
    </location>
    <ligand>
        <name>S-methyl-5'-thioadenosine</name>
        <dbReference type="ChEBI" id="CHEBI:17509"/>
    </ligand>
</feature>
<feature type="binding site" evidence="4">
    <location>
        <position position="266"/>
    </location>
    <ligand>
        <name>spermidine</name>
        <dbReference type="ChEBI" id="CHEBI:57834"/>
    </ligand>
</feature>
<dbReference type="InterPro" id="IPR030373">
    <property type="entry name" value="PABS_CS"/>
</dbReference>
<keyword evidence="3 4" id="KW-0620">Polyamine biosynthesis</keyword>
<dbReference type="InterPro" id="IPR001045">
    <property type="entry name" value="Spermi_synthase"/>
</dbReference>
<keyword evidence="4" id="KW-0472">Membrane</keyword>
<feature type="transmembrane region" description="Helical" evidence="4">
    <location>
        <begin position="125"/>
        <end position="151"/>
    </location>
</feature>
<keyword evidence="4" id="KW-1133">Transmembrane helix</keyword>
<comment type="catalytic activity">
    <reaction evidence="4">
        <text>S-adenosyl 3-(methylsulfanyl)propylamine + putrescine = S-methyl-5'-thioadenosine + spermidine + H(+)</text>
        <dbReference type="Rhea" id="RHEA:12721"/>
        <dbReference type="ChEBI" id="CHEBI:15378"/>
        <dbReference type="ChEBI" id="CHEBI:17509"/>
        <dbReference type="ChEBI" id="CHEBI:57443"/>
        <dbReference type="ChEBI" id="CHEBI:57834"/>
        <dbReference type="ChEBI" id="CHEBI:326268"/>
        <dbReference type="EC" id="2.5.1.16"/>
    </reaction>
</comment>
<accession>A0A1G6Z000</accession>
<dbReference type="PANTHER" id="PTHR43317:SF1">
    <property type="entry name" value="THERMOSPERMINE SYNTHASE ACAULIS5"/>
    <property type="match status" value="1"/>
</dbReference>
<feature type="transmembrane region" description="Helical" evidence="4">
    <location>
        <begin position="157"/>
        <end position="176"/>
    </location>
</feature>
<keyword evidence="4" id="KW-1003">Cell membrane</keyword>
<evidence type="ECO:0000313" key="7">
    <source>
        <dbReference type="EMBL" id="SDD95215.1"/>
    </source>
</evidence>
<reference evidence="8" key="1">
    <citation type="submission" date="2016-10" db="EMBL/GenBank/DDBJ databases">
        <authorList>
            <person name="Varghese N."/>
            <person name="Submissions S."/>
        </authorList>
    </citation>
    <scope>NUCLEOTIDE SEQUENCE [LARGE SCALE GENOMIC DNA]</scope>
    <source>
        <strain evidence="8">IBRC-M 10403</strain>
    </source>
</reference>
<dbReference type="EC" id="2.5.1.16" evidence="4"/>
<evidence type="ECO:0000256" key="2">
    <source>
        <dbReference type="ARBA" id="ARBA00022679"/>
    </source>
</evidence>
<dbReference type="Pfam" id="PF01564">
    <property type="entry name" value="Spermine_synth"/>
    <property type="match status" value="1"/>
</dbReference>
<evidence type="ECO:0000256" key="1">
    <source>
        <dbReference type="ARBA" id="ARBA00007867"/>
    </source>
</evidence>
<evidence type="ECO:0000259" key="6">
    <source>
        <dbReference type="PROSITE" id="PS51006"/>
    </source>
</evidence>
<comment type="subunit">
    <text evidence="4">Homodimer or homotetramer.</text>
</comment>
<name>A0A1G6Z000_9PSEU</name>
<dbReference type="STRING" id="1271860.SAMN05216174_12435"/>
<dbReference type="InterPro" id="IPR036259">
    <property type="entry name" value="MFS_trans_sf"/>
</dbReference>
<feature type="binding site" evidence="4">
    <location>
        <position position="289"/>
    </location>
    <ligand>
        <name>spermidine</name>
        <dbReference type="ChEBI" id="CHEBI:57834"/>
    </ligand>
</feature>
<feature type="binding site" evidence="4">
    <location>
        <begin position="343"/>
        <end position="344"/>
    </location>
    <ligand>
        <name>S-methyl-5'-thioadenosine</name>
        <dbReference type="ChEBI" id="CHEBI:17509"/>
    </ligand>
</feature>
<feature type="transmembrane region" description="Helical" evidence="4">
    <location>
        <begin position="188"/>
        <end position="206"/>
    </location>
</feature>
<keyword evidence="2 4" id="KW-0808">Transferase</keyword>
<dbReference type="GO" id="GO:0010487">
    <property type="term" value="F:thermospermine synthase activity"/>
    <property type="evidence" value="ECO:0007669"/>
    <property type="project" value="UniProtKB-ARBA"/>
</dbReference>
<comment type="caution">
    <text evidence="4">Lacks conserved residue(s) required for the propagation of feature annotation.</text>
</comment>
<dbReference type="Gene3D" id="3.40.50.150">
    <property type="entry name" value="Vaccinia Virus protein VP39"/>
    <property type="match status" value="1"/>
</dbReference>
<proteinExistence type="inferred from homology"/>
<comment type="function">
    <text evidence="4">Catalyzes the irreversible transfer of a propylamine group from the amino donor S-adenosylmethioninamine (decarboxy-AdoMet) to putrescine (1,4-diaminobutane) to yield spermidine.</text>
</comment>
<feature type="domain" description="PABS" evidence="6">
    <location>
        <begin position="201"/>
        <end position="440"/>
    </location>
</feature>
<dbReference type="GO" id="GO:0004766">
    <property type="term" value="F:spermidine synthase activity"/>
    <property type="evidence" value="ECO:0007669"/>
    <property type="project" value="UniProtKB-UniRule"/>
</dbReference>
<dbReference type="NCBIfam" id="NF037959">
    <property type="entry name" value="MFS_SpdSyn"/>
    <property type="match status" value="1"/>
</dbReference>
<dbReference type="UniPathway" id="UPA00248">
    <property type="reaction ID" value="UER00314"/>
</dbReference>
<dbReference type="GO" id="GO:0005886">
    <property type="term" value="C:plasma membrane"/>
    <property type="evidence" value="ECO:0007669"/>
    <property type="project" value="UniProtKB-SubCell"/>
</dbReference>
<comment type="pathway">
    <text evidence="4">Amine and polyamine biosynthesis; spermidine biosynthesis; spermidine from putrescine: step 1/1.</text>
</comment>
<dbReference type="InterPro" id="IPR029063">
    <property type="entry name" value="SAM-dependent_MTases_sf"/>
</dbReference>
<feature type="transmembrane region" description="Helical" evidence="4">
    <location>
        <begin position="90"/>
        <end position="113"/>
    </location>
</feature>
<evidence type="ECO:0000256" key="4">
    <source>
        <dbReference type="HAMAP-Rule" id="MF_00198"/>
    </source>
</evidence>
<keyword evidence="8" id="KW-1185">Reference proteome</keyword>
<evidence type="ECO:0000256" key="3">
    <source>
        <dbReference type="ARBA" id="ARBA00023115"/>
    </source>
</evidence>
<dbReference type="HAMAP" id="MF_00198">
    <property type="entry name" value="Spermidine_synth"/>
    <property type="match status" value="1"/>
</dbReference>
<comment type="subcellular location">
    <subcellularLocation>
        <location evidence="4">Cell membrane</location>
        <topology evidence="4">Multi-pass membrane protein</topology>
    </subcellularLocation>
</comment>
<dbReference type="EMBL" id="FMZZ01000024">
    <property type="protein sequence ID" value="SDD95215.1"/>
    <property type="molecule type" value="Genomic_DNA"/>
</dbReference>
<dbReference type="SUPFAM" id="SSF53335">
    <property type="entry name" value="S-adenosyl-L-methionine-dependent methyltransferases"/>
    <property type="match status" value="1"/>
</dbReference>
<evidence type="ECO:0000313" key="8">
    <source>
        <dbReference type="Proteomes" id="UP000199501"/>
    </source>
</evidence>
<dbReference type="Proteomes" id="UP000199501">
    <property type="component" value="Unassembled WGS sequence"/>
</dbReference>
<gene>
    <name evidence="4" type="primary">speE</name>
    <name evidence="7" type="ORF">SAMN05216174_12435</name>
</gene>
<organism evidence="7 8">
    <name type="scientific">Actinokineospora iranica</name>
    <dbReference type="NCBI Taxonomy" id="1271860"/>
    <lineage>
        <taxon>Bacteria</taxon>
        <taxon>Bacillati</taxon>
        <taxon>Actinomycetota</taxon>
        <taxon>Actinomycetes</taxon>
        <taxon>Pseudonocardiales</taxon>
        <taxon>Pseudonocardiaceae</taxon>
        <taxon>Actinokineospora</taxon>
    </lineage>
</organism>